<dbReference type="Pfam" id="PF03022">
    <property type="entry name" value="MRJP"/>
    <property type="match status" value="1"/>
</dbReference>
<gene>
    <name evidence="7" type="ORF">CCAP1982_LOCUS7898</name>
</gene>
<dbReference type="GO" id="GO:0005576">
    <property type="term" value="C:extracellular region"/>
    <property type="evidence" value="ECO:0007669"/>
    <property type="project" value="UniProtKB-SubCell"/>
</dbReference>
<keyword evidence="5" id="KW-1133">Transmembrane helix</keyword>
<evidence type="ECO:0000256" key="5">
    <source>
        <dbReference type="SAM" id="Phobius"/>
    </source>
</evidence>
<feature type="signal peptide" evidence="6">
    <location>
        <begin position="1"/>
        <end position="19"/>
    </location>
</feature>
<organism evidence="7 8">
    <name type="scientific">Ceratitis capitata</name>
    <name type="common">Mediterranean fruit fly</name>
    <name type="synonym">Tephritis capitata</name>
    <dbReference type="NCBI Taxonomy" id="7213"/>
    <lineage>
        <taxon>Eukaryota</taxon>
        <taxon>Metazoa</taxon>
        <taxon>Ecdysozoa</taxon>
        <taxon>Arthropoda</taxon>
        <taxon>Hexapoda</taxon>
        <taxon>Insecta</taxon>
        <taxon>Pterygota</taxon>
        <taxon>Neoptera</taxon>
        <taxon>Endopterygota</taxon>
        <taxon>Diptera</taxon>
        <taxon>Brachycera</taxon>
        <taxon>Muscomorpha</taxon>
        <taxon>Tephritoidea</taxon>
        <taxon>Tephritidae</taxon>
        <taxon>Ceratitis</taxon>
        <taxon>Ceratitis</taxon>
    </lineage>
</organism>
<keyword evidence="5" id="KW-0472">Membrane</keyword>
<comment type="subcellular location">
    <subcellularLocation>
        <location evidence="1">Secreted</location>
    </subcellularLocation>
</comment>
<evidence type="ECO:0000256" key="3">
    <source>
        <dbReference type="ARBA" id="ARBA00022525"/>
    </source>
</evidence>
<evidence type="ECO:0000256" key="6">
    <source>
        <dbReference type="SAM" id="SignalP"/>
    </source>
</evidence>
<evidence type="ECO:0000256" key="1">
    <source>
        <dbReference type="ARBA" id="ARBA00004613"/>
    </source>
</evidence>
<evidence type="ECO:0000256" key="2">
    <source>
        <dbReference type="ARBA" id="ARBA00009127"/>
    </source>
</evidence>
<feature type="transmembrane region" description="Helical" evidence="5">
    <location>
        <begin position="433"/>
        <end position="456"/>
    </location>
</feature>
<reference evidence="7" key="1">
    <citation type="submission" date="2020-11" db="EMBL/GenBank/DDBJ databases">
        <authorList>
            <person name="Whitehead M."/>
        </authorList>
    </citation>
    <scope>NUCLEOTIDE SEQUENCE</scope>
    <source>
        <strain evidence="7">EGII</strain>
    </source>
</reference>
<keyword evidence="3" id="KW-0964">Secreted</keyword>
<dbReference type="InterPro" id="IPR017996">
    <property type="entry name" value="MRJP/yellow-related"/>
</dbReference>
<dbReference type="PANTHER" id="PTHR10009">
    <property type="entry name" value="PROTEIN YELLOW-RELATED"/>
    <property type="match status" value="1"/>
</dbReference>
<proteinExistence type="inferred from homology"/>
<dbReference type="PRINTS" id="PR01366">
    <property type="entry name" value="ROYALJELLY"/>
</dbReference>
<keyword evidence="5" id="KW-0812">Transmembrane</keyword>
<name>A0A811UKU3_CERCA</name>
<evidence type="ECO:0000313" key="7">
    <source>
        <dbReference type="EMBL" id="CAD6999371.1"/>
    </source>
</evidence>
<dbReference type="Gene3D" id="2.120.10.30">
    <property type="entry name" value="TolB, C-terminal domain"/>
    <property type="match status" value="1"/>
</dbReference>
<dbReference type="EMBL" id="CAJHJT010000012">
    <property type="protein sequence ID" value="CAD6999371.1"/>
    <property type="molecule type" value="Genomic_DNA"/>
</dbReference>
<keyword evidence="8" id="KW-1185">Reference proteome</keyword>
<protein>
    <submittedName>
        <fullName evidence="7">(Mediterranean fruit fly) hypothetical protein</fullName>
    </submittedName>
</protein>
<accession>A0A811UKU3</accession>
<dbReference type="Proteomes" id="UP000606786">
    <property type="component" value="Unassembled WGS sequence"/>
</dbReference>
<dbReference type="OrthoDB" id="7776143at2759"/>
<dbReference type="KEGG" id="ccat:101456332"/>
<sequence length="457" mass="51281">MATLQSACMILLLAAVVQCKDNLRVAYEWKEMDFKYENAEARWTAIENHEFRPDNVIPFGLEKYRSRMYVALPRWKNGVPASLAYFDTSDQSTKSPLLIPFPSWQAHNLAEPDPELVSPFRIRADRCGRLWVLDSRIAGVLENTTIFGPAQLLVYDLHNDDLLRRFKFPNGHIKQGSFFANLAIEDTDCENSFAYAADLGAPGLVVYSWSQDDSWRVQHNFFHPDPLAGNYSISGIEFQWDDGLYGLALSKAQPDGFATLYFHPLSSTTEFSVSTSLLRNKTLATSNEIYHDFKILGTRGSNGQSGAEFVDPRTEVLFYTLPNVNALDCWSTTNAEYSSDSQGRIYSSAQELVFPSEVKVDAEDRLWVLSNKLQEFIYDELYPGSVNYRILTANVVDAIEGTACDTKMKPLPEIVENELDKILDTVINKTNDIATGGVSASTFSIILFITAVLLSVS</sequence>
<dbReference type="InterPro" id="IPR011042">
    <property type="entry name" value="6-blade_b-propeller_TolB-like"/>
</dbReference>
<keyword evidence="4 6" id="KW-0732">Signal</keyword>
<evidence type="ECO:0000313" key="8">
    <source>
        <dbReference type="Proteomes" id="UP000606786"/>
    </source>
</evidence>
<evidence type="ECO:0000256" key="4">
    <source>
        <dbReference type="ARBA" id="ARBA00022729"/>
    </source>
</evidence>
<comment type="caution">
    <text evidence="7">The sequence shown here is derived from an EMBL/GenBank/DDBJ whole genome shotgun (WGS) entry which is preliminary data.</text>
</comment>
<dbReference type="PANTHER" id="PTHR10009:SF12">
    <property type="entry name" value="LD43175P"/>
    <property type="match status" value="1"/>
</dbReference>
<feature type="chain" id="PRO_5032914406" evidence="6">
    <location>
        <begin position="20"/>
        <end position="457"/>
    </location>
</feature>
<comment type="similarity">
    <text evidence="2">Belongs to the major royal jelly protein family.</text>
</comment>
<dbReference type="AlphaFoldDB" id="A0A811UKU3"/>
<dbReference type="SUPFAM" id="SSF75011">
    <property type="entry name" value="3-carboxy-cis,cis-mucoante lactonizing enzyme"/>
    <property type="match status" value="1"/>
</dbReference>